<accession>A0A0M0L8Y8</accession>
<gene>
    <name evidence="2" type="ORF">AMD01_07210</name>
</gene>
<dbReference type="STRING" id="284581.AMD01_07210"/>
<dbReference type="InterPro" id="IPR010368">
    <property type="entry name" value="Com_YlbF"/>
</dbReference>
<dbReference type="Gene3D" id="1.20.1500.10">
    <property type="entry name" value="YheA/YmcA-like"/>
    <property type="match status" value="1"/>
</dbReference>
<dbReference type="HAMAP" id="MF_01526">
    <property type="entry name" value="UPF0342"/>
    <property type="match status" value="1"/>
</dbReference>
<protein>
    <recommendedName>
        <fullName evidence="1">UPF0342 protein AMD01_07210</fullName>
    </recommendedName>
</protein>
<organism evidence="2 3">
    <name type="scientific">Priestia koreensis</name>
    <dbReference type="NCBI Taxonomy" id="284581"/>
    <lineage>
        <taxon>Bacteria</taxon>
        <taxon>Bacillati</taxon>
        <taxon>Bacillota</taxon>
        <taxon>Bacilli</taxon>
        <taxon>Bacillales</taxon>
        <taxon>Bacillaceae</taxon>
        <taxon>Priestia</taxon>
    </lineage>
</organism>
<reference evidence="3" key="1">
    <citation type="submission" date="2015-08" db="EMBL/GenBank/DDBJ databases">
        <title>Fjat-14210 dsm16467.</title>
        <authorList>
            <person name="Liu B."/>
            <person name="Wang J."/>
            <person name="Zhu Y."/>
            <person name="Liu G."/>
            <person name="Chen Q."/>
            <person name="Chen Z."/>
            <person name="Lan J."/>
            <person name="Che J."/>
            <person name="Ge C."/>
            <person name="Shi H."/>
            <person name="Pan Z."/>
            <person name="Liu X."/>
        </authorList>
    </citation>
    <scope>NUCLEOTIDE SEQUENCE [LARGE SCALE GENOMIC DNA]</scope>
    <source>
        <strain evidence="3">DSM 16467</strain>
    </source>
</reference>
<dbReference type="PATRIC" id="fig|284581.3.peg.1323"/>
<dbReference type="Pfam" id="PF06133">
    <property type="entry name" value="Com_YlbF"/>
    <property type="match status" value="1"/>
</dbReference>
<dbReference type="Proteomes" id="UP000037558">
    <property type="component" value="Unassembled WGS sequence"/>
</dbReference>
<dbReference type="SUPFAM" id="SSF158622">
    <property type="entry name" value="YheA/YmcA-like"/>
    <property type="match status" value="1"/>
</dbReference>
<dbReference type="InterPro" id="IPR023378">
    <property type="entry name" value="YheA/YmcA-like_dom_sf"/>
</dbReference>
<name>A0A0M0L8Y8_9BACI</name>
<dbReference type="RefSeq" id="WP_053400722.1">
    <property type="nucleotide sequence ID" value="NZ_LILC01000010.1"/>
</dbReference>
<dbReference type="OrthoDB" id="9811402at2"/>
<proteinExistence type="inferred from homology"/>
<sequence length="117" mass="13479">MAVNVYDVAYDLEKAVRSSEEYNNLKQAYQEVEADSSAKELFDKFRNIQLELQQKQMSGQEISQQEVEQAQQTVAFVQQNPKIAKLMESEQRMSTLIAEVNKVVMKPLEDIYGTVQQ</sequence>
<comment type="similarity">
    <text evidence="1">Belongs to the UPF0342 family.</text>
</comment>
<dbReference type="AlphaFoldDB" id="A0A0M0L8Y8"/>
<comment type="caution">
    <text evidence="2">The sequence shown here is derived from an EMBL/GenBank/DDBJ whole genome shotgun (WGS) entry which is preliminary data.</text>
</comment>
<evidence type="ECO:0000256" key="1">
    <source>
        <dbReference type="HAMAP-Rule" id="MF_01526"/>
    </source>
</evidence>
<evidence type="ECO:0000313" key="3">
    <source>
        <dbReference type="Proteomes" id="UP000037558"/>
    </source>
</evidence>
<evidence type="ECO:0000313" key="2">
    <source>
        <dbReference type="EMBL" id="KOO47133.1"/>
    </source>
</evidence>
<keyword evidence="3" id="KW-1185">Reference proteome</keyword>
<dbReference type="EMBL" id="LILC01000010">
    <property type="protein sequence ID" value="KOO47133.1"/>
    <property type="molecule type" value="Genomic_DNA"/>
</dbReference>